<evidence type="ECO:0000259" key="2">
    <source>
        <dbReference type="PROSITE" id="PS51462"/>
    </source>
</evidence>
<dbReference type="PROSITE" id="PS51462">
    <property type="entry name" value="NUDIX"/>
    <property type="match status" value="1"/>
</dbReference>
<protein>
    <submittedName>
        <fullName evidence="3">NUDIX family hydrolase</fullName>
    </submittedName>
</protein>
<comment type="similarity">
    <text evidence="1">Belongs to the Nudix hydrolase family.</text>
</comment>
<dbReference type="Gene3D" id="3.90.79.10">
    <property type="entry name" value="Nucleoside Triphosphate Pyrophosphohydrolase"/>
    <property type="match status" value="1"/>
</dbReference>
<dbReference type="AlphaFoldDB" id="A0A3G9K7N2"/>
<organism evidence="3 4">
    <name type="scientific">Parolsenella catena</name>
    <dbReference type="NCBI Taxonomy" id="2003188"/>
    <lineage>
        <taxon>Bacteria</taxon>
        <taxon>Bacillati</taxon>
        <taxon>Actinomycetota</taxon>
        <taxon>Coriobacteriia</taxon>
        <taxon>Coriobacteriales</taxon>
        <taxon>Atopobiaceae</taxon>
        <taxon>Parolsenella</taxon>
    </lineage>
</organism>
<sequence length="195" mass="21379">MGLAEDVMAYQPVNEQEHVDRELILGCLAHDPHVADRSSLAHLTTSAWTVDAAGERVLLCYHNIYDSWSWVGGHADGELDLAAVAARELAEETGVTRARLVDAGAGGIASLEVLTVDGHVKRGHYVGSHLHLNVTYLFVADPSLALRKKPDENSGVRWVALDEIFALSSEPWMCERVYEKLIARTRELRDAGLLG</sequence>
<gene>
    <name evidence="3" type="primary">mutT_2</name>
    <name evidence="3" type="ORF">Pcatena_10310</name>
</gene>
<dbReference type="PANTHER" id="PTHR43736:SF1">
    <property type="entry name" value="DIHYDRONEOPTERIN TRIPHOSPHATE DIPHOSPHATASE"/>
    <property type="match status" value="1"/>
</dbReference>
<feature type="domain" description="Nudix hydrolase" evidence="2">
    <location>
        <begin position="40"/>
        <end position="181"/>
    </location>
</feature>
<name>A0A3G9K7N2_9ACTN</name>
<dbReference type="Proteomes" id="UP000273154">
    <property type="component" value="Chromosome"/>
</dbReference>
<dbReference type="Pfam" id="PF00293">
    <property type="entry name" value="NUDIX"/>
    <property type="match status" value="1"/>
</dbReference>
<dbReference type="PANTHER" id="PTHR43736">
    <property type="entry name" value="ADP-RIBOSE PYROPHOSPHATASE"/>
    <property type="match status" value="1"/>
</dbReference>
<evidence type="ECO:0000313" key="4">
    <source>
        <dbReference type="Proteomes" id="UP000273154"/>
    </source>
</evidence>
<dbReference type="InterPro" id="IPR000086">
    <property type="entry name" value="NUDIX_hydrolase_dom"/>
</dbReference>
<evidence type="ECO:0000313" key="3">
    <source>
        <dbReference type="EMBL" id="BBH50444.1"/>
    </source>
</evidence>
<dbReference type="CDD" id="cd03674">
    <property type="entry name" value="NUDIX_Hydrolase"/>
    <property type="match status" value="1"/>
</dbReference>
<dbReference type="OrthoDB" id="129709at2"/>
<proteinExistence type="inferred from homology"/>
<dbReference type="RefSeq" id="WP_126422277.1">
    <property type="nucleotide sequence ID" value="NZ_AP019367.1"/>
</dbReference>
<dbReference type="GO" id="GO:0016787">
    <property type="term" value="F:hydrolase activity"/>
    <property type="evidence" value="ECO:0007669"/>
    <property type="project" value="UniProtKB-KW"/>
</dbReference>
<keyword evidence="3" id="KW-0378">Hydrolase</keyword>
<accession>A0A3G9K7N2</accession>
<dbReference type="EMBL" id="AP019367">
    <property type="protein sequence ID" value="BBH50444.1"/>
    <property type="molecule type" value="Genomic_DNA"/>
</dbReference>
<reference evidence="4" key="1">
    <citation type="submission" date="2018-11" db="EMBL/GenBank/DDBJ databases">
        <title>Comparative genomics of Parolsenella catena and Libanicoccus massiliensis: Reclassification of Libanicoccus massiliensis as Parolsenella massiliensis comb. nov.</title>
        <authorList>
            <person name="Sakamoto M."/>
            <person name="Ikeyama N."/>
            <person name="Murakami T."/>
            <person name="Mori H."/>
            <person name="Yuki M."/>
            <person name="Ohkuma M."/>
        </authorList>
    </citation>
    <scope>NUCLEOTIDE SEQUENCE [LARGE SCALE GENOMIC DNA]</scope>
    <source>
        <strain evidence="4">JCM 31932</strain>
    </source>
</reference>
<keyword evidence="4" id="KW-1185">Reference proteome</keyword>
<evidence type="ECO:0000256" key="1">
    <source>
        <dbReference type="ARBA" id="ARBA00005582"/>
    </source>
</evidence>
<dbReference type="InterPro" id="IPR015797">
    <property type="entry name" value="NUDIX_hydrolase-like_dom_sf"/>
</dbReference>
<dbReference type="SUPFAM" id="SSF55811">
    <property type="entry name" value="Nudix"/>
    <property type="match status" value="1"/>
</dbReference>
<dbReference type="GeneID" id="88849164"/>
<dbReference type="KEGG" id="pcat:Pcatena_10310"/>